<feature type="compositionally biased region" description="Polar residues" evidence="1">
    <location>
        <begin position="141"/>
        <end position="153"/>
    </location>
</feature>
<dbReference type="InterPro" id="IPR001478">
    <property type="entry name" value="PDZ"/>
</dbReference>
<reference evidence="3" key="2">
    <citation type="submission" date="2014-03" db="EMBL/GenBank/DDBJ databases">
        <authorList>
            <person name="Genoscope - CEA"/>
        </authorList>
    </citation>
    <scope>NUCLEOTIDE SEQUENCE</scope>
</reference>
<dbReference type="Proteomes" id="UP000193380">
    <property type="component" value="Unassembled WGS sequence"/>
</dbReference>
<dbReference type="SUPFAM" id="SSF50156">
    <property type="entry name" value="PDZ domain-like"/>
    <property type="match status" value="2"/>
</dbReference>
<dbReference type="GO" id="GO:0007165">
    <property type="term" value="P:signal transduction"/>
    <property type="evidence" value="ECO:0007669"/>
    <property type="project" value="TreeGrafter"/>
</dbReference>
<reference evidence="3" key="1">
    <citation type="journal article" date="2014" name="Nat. Commun.">
        <title>The rainbow trout genome provides novel insights into evolution after whole-genome duplication in vertebrates.</title>
        <authorList>
            <person name="Berthelot C."/>
            <person name="Brunet F."/>
            <person name="Chalopin D."/>
            <person name="Juanchich A."/>
            <person name="Bernard M."/>
            <person name="Noel B."/>
            <person name="Bento P."/>
            <person name="Da Silva C."/>
            <person name="Labadie K."/>
            <person name="Alberti A."/>
            <person name="Aury J.M."/>
            <person name="Louis A."/>
            <person name="Dehais P."/>
            <person name="Bardou P."/>
            <person name="Montfort J."/>
            <person name="Klopp C."/>
            <person name="Cabau C."/>
            <person name="Gaspin C."/>
            <person name="Thorgaard G.H."/>
            <person name="Boussaha M."/>
            <person name="Quillet E."/>
            <person name="Guyomard R."/>
            <person name="Galiana D."/>
            <person name="Bobe J."/>
            <person name="Volff J.N."/>
            <person name="Genet C."/>
            <person name="Wincker P."/>
            <person name="Jaillon O."/>
            <person name="Roest Crollius H."/>
            <person name="Guiguen Y."/>
        </authorList>
    </citation>
    <scope>NUCLEOTIDE SEQUENCE [LARGE SCALE GENOMIC DNA]</scope>
</reference>
<feature type="compositionally biased region" description="Low complexity" evidence="1">
    <location>
        <begin position="87"/>
        <end position="105"/>
    </location>
</feature>
<protein>
    <recommendedName>
        <fullName evidence="2">PDZ domain-containing protein</fullName>
    </recommendedName>
</protein>
<dbReference type="InterPro" id="IPR036034">
    <property type="entry name" value="PDZ_sf"/>
</dbReference>
<dbReference type="Pfam" id="PF00595">
    <property type="entry name" value="PDZ"/>
    <property type="match status" value="1"/>
</dbReference>
<dbReference type="AlphaFoldDB" id="A0A060Z047"/>
<proteinExistence type="predicted"/>
<dbReference type="Gene3D" id="2.30.42.10">
    <property type="match status" value="2"/>
</dbReference>
<dbReference type="STRING" id="8022.A0A060Z047"/>
<dbReference type="PROSITE" id="PS50106">
    <property type="entry name" value="PDZ"/>
    <property type="match status" value="1"/>
</dbReference>
<accession>A0A060Z047</accession>
<evidence type="ECO:0000256" key="1">
    <source>
        <dbReference type="SAM" id="MobiDB-lite"/>
    </source>
</evidence>
<dbReference type="PANTHER" id="PTHR10316:SF41">
    <property type="entry name" value="MAGI FAMILY MEMBER, X-LINKED A-RELATED"/>
    <property type="match status" value="1"/>
</dbReference>
<feature type="domain" description="PDZ" evidence="2">
    <location>
        <begin position="356"/>
        <end position="437"/>
    </location>
</feature>
<feature type="compositionally biased region" description="Low complexity" evidence="1">
    <location>
        <begin position="161"/>
        <end position="179"/>
    </location>
</feature>
<gene>
    <name evidence="3" type="ORF">GSONMT00039163001</name>
</gene>
<evidence type="ECO:0000259" key="2">
    <source>
        <dbReference type="PROSITE" id="PS50106"/>
    </source>
</evidence>
<sequence length="443" mass="47274">MQWDNFTRPPSQPLLSVHTADILVYINGVCVLGTSHKEVVEMLKAVPVGHSVDMVLRRGYPMLYNPDGCPKQPHPGFTDICDPFLPPTTTQPQPSHQHLPLLRPSTAPTQTQYHNLNGVLSHHDEVGYMGPGVRPGLDANGNATSQPPSSYRHSSGHLAHSADPPSYRRSSRYLSDSTSPTPPSYRQSSGSITPTTPPVRPPRSLRGLARLQATDNCQSDSEVVSAIGSHRAFMIRNHNNNSLSTPPQPLRYRTSKSDLSESALSTTSTLPVSRLPMPQSETPRLLSSPGGGAYSRLIRPQVSLLRPPPTPDSPHLSFNGFHGNTSGSGSPISISSPGAMSLGSGFGVGSGGELVPVALAQCEGGGGMGFSVTAGGQGGRLALVKRVWDRKQCSSLQPGDAIMKINGADVQSLSFAQVQQVLQEHTKQGEVVLLVHRRGKNMS</sequence>
<feature type="region of interest" description="Disordered" evidence="1">
    <location>
        <begin position="124"/>
        <end position="204"/>
    </location>
</feature>
<name>A0A060Z047_ONCMY</name>
<dbReference type="GO" id="GO:0005911">
    <property type="term" value="C:cell-cell junction"/>
    <property type="evidence" value="ECO:0007669"/>
    <property type="project" value="TreeGrafter"/>
</dbReference>
<feature type="region of interest" description="Disordered" evidence="1">
    <location>
        <begin position="238"/>
        <end position="290"/>
    </location>
</feature>
<feature type="region of interest" description="Disordered" evidence="1">
    <location>
        <begin position="86"/>
        <end position="109"/>
    </location>
</feature>
<evidence type="ECO:0000313" key="3">
    <source>
        <dbReference type="EMBL" id="CDQ97381.1"/>
    </source>
</evidence>
<dbReference type="GO" id="GO:0005737">
    <property type="term" value="C:cytoplasm"/>
    <property type="evidence" value="ECO:0007669"/>
    <property type="project" value="TreeGrafter"/>
</dbReference>
<dbReference type="EMBL" id="FR930448">
    <property type="protein sequence ID" value="CDQ97381.1"/>
    <property type="molecule type" value="Genomic_DNA"/>
</dbReference>
<evidence type="ECO:0000313" key="4">
    <source>
        <dbReference type="Proteomes" id="UP000193380"/>
    </source>
</evidence>
<dbReference type="PANTHER" id="PTHR10316">
    <property type="entry name" value="MEMBRANE ASSOCIATED GUANYLATE KINASE-RELATED"/>
    <property type="match status" value="1"/>
</dbReference>
<feature type="compositionally biased region" description="Low complexity" evidence="1">
    <location>
        <begin position="260"/>
        <end position="270"/>
    </location>
</feature>
<dbReference type="SMART" id="SM00228">
    <property type="entry name" value="PDZ"/>
    <property type="match status" value="1"/>
</dbReference>
<dbReference type="PaxDb" id="8022-A0A060Z047"/>
<organism evidence="3 4">
    <name type="scientific">Oncorhynchus mykiss</name>
    <name type="common">Rainbow trout</name>
    <name type="synonym">Salmo gairdneri</name>
    <dbReference type="NCBI Taxonomy" id="8022"/>
    <lineage>
        <taxon>Eukaryota</taxon>
        <taxon>Metazoa</taxon>
        <taxon>Chordata</taxon>
        <taxon>Craniata</taxon>
        <taxon>Vertebrata</taxon>
        <taxon>Euteleostomi</taxon>
        <taxon>Actinopterygii</taxon>
        <taxon>Neopterygii</taxon>
        <taxon>Teleostei</taxon>
        <taxon>Protacanthopterygii</taxon>
        <taxon>Salmoniformes</taxon>
        <taxon>Salmonidae</taxon>
        <taxon>Salmoninae</taxon>
        <taxon>Oncorhynchus</taxon>
    </lineage>
</organism>